<dbReference type="Proteomes" id="UP000019140">
    <property type="component" value="Unassembled WGS sequence"/>
</dbReference>
<dbReference type="HOGENOM" id="CLU_651649_0_0_7"/>
<feature type="domain" description="Glycosyl transferase family 1" evidence="1">
    <location>
        <begin position="214"/>
        <end position="376"/>
    </location>
</feature>
<dbReference type="PANTHER" id="PTHR12526:SF637">
    <property type="entry name" value="GLYCOSYLTRANSFERASE EPSF-RELATED"/>
    <property type="match status" value="1"/>
</dbReference>
<dbReference type="GO" id="GO:0016757">
    <property type="term" value="F:glycosyltransferase activity"/>
    <property type="evidence" value="ECO:0007669"/>
    <property type="project" value="UniProtKB-ARBA"/>
</dbReference>
<reference evidence="3 4" key="1">
    <citation type="journal article" date="2014" name="Nature">
        <title>An environmental bacterial taxon with a large and distinct metabolic repertoire.</title>
        <authorList>
            <person name="Wilson M.C."/>
            <person name="Mori T."/>
            <person name="Ruckert C."/>
            <person name="Uria A.R."/>
            <person name="Helf M.J."/>
            <person name="Takada K."/>
            <person name="Gernert C."/>
            <person name="Steffens U.A."/>
            <person name="Heycke N."/>
            <person name="Schmitt S."/>
            <person name="Rinke C."/>
            <person name="Helfrich E.J."/>
            <person name="Brachmann A.O."/>
            <person name="Gurgui C."/>
            <person name="Wakimoto T."/>
            <person name="Kracht M."/>
            <person name="Crusemann M."/>
            <person name="Hentschel U."/>
            <person name="Abe I."/>
            <person name="Matsunaga S."/>
            <person name="Kalinowski J."/>
            <person name="Takeyama H."/>
            <person name="Piel J."/>
        </authorList>
    </citation>
    <scope>NUCLEOTIDE SEQUENCE [LARGE SCALE GENOMIC DNA]</scope>
    <source>
        <strain evidence="4">TSY2</strain>
    </source>
</reference>
<dbReference type="PANTHER" id="PTHR12526">
    <property type="entry name" value="GLYCOSYLTRANSFERASE"/>
    <property type="match status" value="1"/>
</dbReference>
<dbReference type="EMBL" id="AZHX01000951">
    <property type="protein sequence ID" value="ETX05431.1"/>
    <property type="molecule type" value="Genomic_DNA"/>
</dbReference>
<dbReference type="Pfam" id="PF00534">
    <property type="entry name" value="Glycos_transf_1"/>
    <property type="match status" value="1"/>
</dbReference>
<evidence type="ECO:0008006" key="5">
    <source>
        <dbReference type="Google" id="ProtNLM"/>
    </source>
</evidence>
<keyword evidence="4" id="KW-1185">Reference proteome</keyword>
<evidence type="ECO:0000259" key="2">
    <source>
        <dbReference type="Pfam" id="PF13439"/>
    </source>
</evidence>
<evidence type="ECO:0000259" key="1">
    <source>
        <dbReference type="Pfam" id="PF00534"/>
    </source>
</evidence>
<dbReference type="CDD" id="cd03801">
    <property type="entry name" value="GT4_PimA-like"/>
    <property type="match status" value="1"/>
</dbReference>
<comment type="caution">
    <text evidence="3">The sequence shown here is derived from an EMBL/GenBank/DDBJ whole genome shotgun (WGS) entry which is preliminary data.</text>
</comment>
<evidence type="ECO:0000313" key="4">
    <source>
        <dbReference type="Proteomes" id="UP000019140"/>
    </source>
</evidence>
<dbReference type="AlphaFoldDB" id="W4M683"/>
<dbReference type="InterPro" id="IPR028098">
    <property type="entry name" value="Glyco_trans_4-like_N"/>
</dbReference>
<organism evidence="3 4">
    <name type="scientific">Candidatus Entotheonella gemina</name>
    <dbReference type="NCBI Taxonomy" id="1429439"/>
    <lineage>
        <taxon>Bacteria</taxon>
        <taxon>Pseudomonadati</taxon>
        <taxon>Nitrospinota/Tectimicrobiota group</taxon>
        <taxon>Candidatus Tectimicrobiota</taxon>
        <taxon>Candidatus Entotheonellia</taxon>
        <taxon>Candidatus Entotheonellales</taxon>
        <taxon>Candidatus Entotheonellaceae</taxon>
        <taxon>Candidatus Entotheonella</taxon>
    </lineage>
</organism>
<dbReference type="SUPFAM" id="SSF53756">
    <property type="entry name" value="UDP-Glycosyltransferase/glycogen phosphorylase"/>
    <property type="match status" value="1"/>
</dbReference>
<sequence length="405" mass="45735">MHTSLTQRSIAAAPVLSETRILVLMPSIPIHGMERANLRIMQLLREHGAHMLCVTEATYGEALQREIERIGGEWAAAPFAQRLHLTKSPRNMLSVLQAWKNASQRVREIYQRYQPTHIYVTNLNYFLYALPMLRQVYCPVILRLPNPPDTDLARLKQGLTNLIWRYAVGRICDTIVCNSKHSATRVEALGIAPSKLRTIYNVAPDPQKPQASDAPPVDPDHWNIVYLGRIHAAKGVRELFDVALRMVRERSDIDFYFAGEHHWKNPFATGLIREVIERGLQTRLHFLGHIQDIFGLLRQCNLHVLPSLTESFPNAVLEAKRMGLPSVIFPSGGMTEAVTHRTDGYVCHQKTAAALYEGIRYFIDDPARLGSAGKAAQSSLTRFSRTTIAQAWADVLQSQYQSQSN</sequence>
<protein>
    <recommendedName>
        <fullName evidence="5">Glycosyl transferase family 1 domain-containing protein</fullName>
    </recommendedName>
</protein>
<evidence type="ECO:0000313" key="3">
    <source>
        <dbReference type="EMBL" id="ETX05431.1"/>
    </source>
</evidence>
<accession>W4M683</accession>
<dbReference type="InterPro" id="IPR001296">
    <property type="entry name" value="Glyco_trans_1"/>
</dbReference>
<gene>
    <name evidence="3" type="ORF">ETSY2_22960</name>
</gene>
<feature type="domain" description="Glycosyltransferase subfamily 4-like N-terminal" evidence="2">
    <location>
        <begin position="32"/>
        <end position="201"/>
    </location>
</feature>
<proteinExistence type="predicted"/>
<name>W4M683_9BACT</name>
<dbReference type="Pfam" id="PF13439">
    <property type="entry name" value="Glyco_transf_4"/>
    <property type="match status" value="1"/>
</dbReference>
<dbReference type="Gene3D" id="3.40.50.2000">
    <property type="entry name" value="Glycogen Phosphorylase B"/>
    <property type="match status" value="2"/>
</dbReference>